<dbReference type="PRINTS" id="PR00853">
    <property type="entry name" value="XPGRADSUPER"/>
</dbReference>
<feature type="compositionally biased region" description="Polar residues" evidence="3">
    <location>
        <begin position="569"/>
        <end position="579"/>
    </location>
</feature>
<dbReference type="Pfam" id="PF00752">
    <property type="entry name" value="XPG_N"/>
    <property type="match status" value="1"/>
</dbReference>
<feature type="compositionally biased region" description="Low complexity" evidence="3">
    <location>
        <begin position="606"/>
        <end position="625"/>
    </location>
</feature>
<evidence type="ECO:0000313" key="6">
    <source>
        <dbReference type="EMBL" id="KAF9869331.1"/>
    </source>
</evidence>
<dbReference type="InterPro" id="IPR037316">
    <property type="entry name" value="Yen1_H3TH"/>
</dbReference>
<reference evidence="6" key="1">
    <citation type="submission" date="2020-03" db="EMBL/GenBank/DDBJ databases">
        <authorList>
            <person name="He L."/>
        </authorList>
    </citation>
    <scope>NUCLEOTIDE SEQUENCE</scope>
    <source>
        <strain evidence="6">CkLH20</strain>
    </source>
</reference>
<protein>
    <recommendedName>
        <fullName evidence="8">Flap endonuclease GEN-like protein 1</fullName>
    </recommendedName>
</protein>
<dbReference type="Proteomes" id="UP000781932">
    <property type="component" value="Unassembled WGS sequence"/>
</dbReference>
<dbReference type="Gene3D" id="3.40.50.1010">
    <property type="entry name" value="5'-nuclease"/>
    <property type="match status" value="2"/>
</dbReference>
<keyword evidence="1" id="KW-0540">Nuclease</keyword>
<organism evidence="6 7">
    <name type="scientific">Colletotrichum karsti</name>
    <dbReference type="NCBI Taxonomy" id="1095194"/>
    <lineage>
        <taxon>Eukaryota</taxon>
        <taxon>Fungi</taxon>
        <taxon>Dikarya</taxon>
        <taxon>Ascomycota</taxon>
        <taxon>Pezizomycotina</taxon>
        <taxon>Sordariomycetes</taxon>
        <taxon>Hypocreomycetidae</taxon>
        <taxon>Glomerellales</taxon>
        <taxon>Glomerellaceae</taxon>
        <taxon>Colletotrichum</taxon>
        <taxon>Colletotrichum boninense species complex</taxon>
    </lineage>
</organism>
<gene>
    <name evidence="6" type="ORF">CkaCkLH20_13198</name>
</gene>
<sequence length="691" mass="75618">MTIKEFISQSTMGIKGIYRELGPGQRISLAKLATDHLESTGQPLRLAIDIAIWQFQTQAARGGTNPAIRTLFYRLVRLLGLAIHPIFVFDGPHKPAFKRNKRSGRGDGVATAMAKRLIRLFGFPVHDSPGEAEAECALLQQHGIVDAVLSEDVDTIMFGCTRTLRNWTSEGTRGAKTPTHVSMYDVEELLSAGTGLDREGMVLVALMSGGDYIPEGVPGCGVKLACEAAKAGFGKSLCRLKIDDSTQFEDWKTILKLELRTNDSGFFRTKHKALSIPEEFPNRQVLRHYTHPVVSNADTIDRLKTTVKWNRPIDVQGLRYFVDETFDWVNKIGAIKLTRVLSQGLLVHKLLERYQSGRSNRSIEQTELEEAALIKRISGIRSHHSTDGTPELRVVHIPADTVGLDMSQELEETVPFDRQGLALNSDDEYKGVADCDIDDSGDKAKARNTFDPLVAESIWLPETLLKLSVPLVVEDWEEKQRTKVSTRTGKGSKKKASKPAQERGALDKWVQITKSTANMATTSKSTRAQDSAVDSHSLAPFGAKPRSSGHVELAPAAPLRPSPVRSSVTRSKQSRSNGKATAAEPTGHKNPWAFAGSQHMPRITKSQQSSEPILLSSSPLRSSPAPSSACLVFGLKSSAIRMQWSGGELSSSAPSYPAKEQITHEANADGFLHHKSLPSTANTGGYFGITE</sequence>
<dbReference type="RefSeq" id="XP_038738792.1">
    <property type="nucleotide sequence ID" value="XM_038895908.1"/>
</dbReference>
<evidence type="ECO:0000256" key="3">
    <source>
        <dbReference type="SAM" id="MobiDB-lite"/>
    </source>
</evidence>
<feature type="domain" description="XPG-I" evidence="4">
    <location>
        <begin position="119"/>
        <end position="192"/>
    </location>
</feature>
<dbReference type="Pfam" id="PF18380">
    <property type="entry name" value="GEN1_C"/>
    <property type="match status" value="1"/>
</dbReference>
<dbReference type="CDD" id="cd09906">
    <property type="entry name" value="H3TH_YEN1"/>
    <property type="match status" value="1"/>
</dbReference>
<dbReference type="PANTHER" id="PTHR11081">
    <property type="entry name" value="FLAP ENDONUCLEASE FAMILY MEMBER"/>
    <property type="match status" value="1"/>
</dbReference>
<dbReference type="SMART" id="SM00485">
    <property type="entry name" value="XPGN"/>
    <property type="match status" value="1"/>
</dbReference>
<evidence type="ECO:0008006" key="8">
    <source>
        <dbReference type="Google" id="ProtNLM"/>
    </source>
</evidence>
<dbReference type="InterPro" id="IPR006086">
    <property type="entry name" value="XPG-I_dom"/>
</dbReference>
<dbReference type="GO" id="GO:0008821">
    <property type="term" value="F:crossover junction DNA endonuclease activity"/>
    <property type="evidence" value="ECO:0007669"/>
    <property type="project" value="InterPro"/>
</dbReference>
<accession>A0A9P6HW31</accession>
<dbReference type="GO" id="GO:0006281">
    <property type="term" value="P:DNA repair"/>
    <property type="evidence" value="ECO:0007669"/>
    <property type="project" value="UniProtKB-ARBA"/>
</dbReference>
<dbReference type="EMBL" id="JAATWM020000077">
    <property type="protein sequence ID" value="KAF9869331.1"/>
    <property type="molecule type" value="Genomic_DNA"/>
</dbReference>
<evidence type="ECO:0000313" key="7">
    <source>
        <dbReference type="Proteomes" id="UP000781932"/>
    </source>
</evidence>
<dbReference type="AlphaFoldDB" id="A0A9P6HW31"/>
<keyword evidence="2" id="KW-0378">Hydrolase</keyword>
<evidence type="ECO:0000256" key="2">
    <source>
        <dbReference type="ARBA" id="ARBA00022801"/>
    </source>
</evidence>
<feature type="compositionally biased region" description="Low complexity" evidence="3">
    <location>
        <begin position="553"/>
        <end position="568"/>
    </location>
</feature>
<evidence type="ECO:0000259" key="5">
    <source>
        <dbReference type="SMART" id="SM00485"/>
    </source>
</evidence>
<dbReference type="InterPro" id="IPR006084">
    <property type="entry name" value="XPG/Rad2"/>
</dbReference>
<comment type="caution">
    <text evidence="6">The sequence shown here is derived from an EMBL/GenBank/DDBJ whole genome shotgun (WGS) entry which is preliminary data.</text>
</comment>
<dbReference type="OrthoDB" id="2959108at2759"/>
<dbReference type="Gene3D" id="1.10.150.20">
    <property type="entry name" value="5' to 3' exonuclease, C-terminal subdomain"/>
    <property type="match status" value="1"/>
</dbReference>
<proteinExistence type="predicted"/>
<dbReference type="PANTHER" id="PTHR11081:SF75">
    <property type="entry name" value="ENDONUCLEASE, PUTATIVE (AFU_ORTHOLOGUE AFUA_3G13260)-RELATED"/>
    <property type="match status" value="1"/>
</dbReference>
<dbReference type="InterPro" id="IPR041177">
    <property type="entry name" value="GEN1_C"/>
</dbReference>
<dbReference type="InterPro" id="IPR029060">
    <property type="entry name" value="PIN-like_dom_sf"/>
</dbReference>
<evidence type="ECO:0000259" key="4">
    <source>
        <dbReference type="SMART" id="SM00484"/>
    </source>
</evidence>
<dbReference type="FunFam" id="3.40.50.1010:FF:000037">
    <property type="entry name" value="Rad2-like endonuclease, putative (AFU_orthologue AFUA_3G13260)"/>
    <property type="match status" value="1"/>
</dbReference>
<dbReference type="GO" id="GO:0017108">
    <property type="term" value="F:5'-flap endonuclease activity"/>
    <property type="evidence" value="ECO:0007669"/>
    <property type="project" value="TreeGrafter"/>
</dbReference>
<evidence type="ECO:0000256" key="1">
    <source>
        <dbReference type="ARBA" id="ARBA00022722"/>
    </source>
</evidence>
<dbReference type="InterPro" id="IPR006085">
    <property type="entry name" value="XPG_DNA_repair_N"/>
</dbReference>
<name>A0A9P6HW31_9PEZI</name>
<feature type="region of interest" description="Disordered" evidence="3">
    <location>
        <begin position="479"/>
        <end position="625"/>
    </location>
</feature>
<feature type="compositionally biased region" description="Polar residues" evidence="3">
    <location>
        <begin position="512"/>
        <end position="534"/>
    </location>
</feature>
<dbReference type="SUPFAM" id="SSF47807">
    <property type="entry name" value="5' to 3' exonuclease, C-terminal subdomain"/>
    <property type="match status" value="1"/>
</dbReference>
<dbReference type="InterPro" id="IPR036279">
    <property type="entry name" value="5-3_exonuclease_C_sf"/>
</dbReference>
<dbReference type="FunFam" id="3.40.50.1010:FF:000051">
    <property type="entry name" value="Rad2-like endonuclease, putative (AFU_orthologue AFUA_3G13260)"/>
    <property type="match status" value="1"/>
</dbReference>
<keyword evidence="7" id="KW-1185">Reference proteome</keyword>
<dbReference type="SMART" id="SM00484">
    <property type="entry name" value="XPGI"/>
    <property type="match status" value="1"/>
</dbReference>
<dbReference type="SUPFAM" id="SSF88723">
    <property type="entry name" value="PIN domain-like"/>
    <property type="match status" value="1"/>
</dbReference>
<dbReference type="Pfam" id="PF00867">
    <property type="entry name" value="XPG_I"/>
    <property type="match status" value="1"/>
</dbReference>
<feature type="domain" description="XPG N-terminal" evidence="5">
    <location>
        <begin position="12"/>
        <end position="112"/>
    </location>
</feature>
<dbReference type="GeneID" id="62168982"/>
<reference evidence="6" key="2">
    <citation type="submission" date="2020-11" db="EMBL/GenBank/DDBJ databases">
        <title>Whole genome sequencing of Colletotrichum sp.</title>
        <authorList>
            <person name="Li H."/>
        </authorList>
    </citation>
    <scope>NUCLEOTIDE SEQUENCE</scope>
    <source>
        <strain evidence="6">CkLH20</strain>
    </source>
</reference>
<dbReference type="CDD" id="cd09870">
    <property type="entry name" value="PIN_YEN1"/>
    <property type="match status" value="1"/>
</dbReference>